<accession>A0A7Y9U421</accession>
<evidence type="ECO:0000259" key="4">
    <source>
        <dbReference type="PROSITE" id="PS01124"/>
    </source>
</evidence>
<dbReference type="SMART" id="SM00342">
    <property type="entry name" value="HTH_ARAC"/>
    <property type="match status" value="1"/>
</dbReference>
<protein>
    <submittedName>
        <fullName evidence="5">AraC-like DNA-binding protein</fullName>
    </submittedName>
</protein>
<dbReference type="Gene3D" id="1.10.10.60">
    <property type="entry name" value="Homeodomain-like"/>
    <property type="match status" value="2"/>
</dbReference>
<gene>
    <name evidence="5" type="ORF">BDD16_000469</name>
</gene>
<organism evidence="5 6">
    <name type="scientific">Sphaerotilus montanus</name>
    <dbReference type="NCBI Taxonomy" id="522889"/>
    <lineage>
        <taxon>Bacteria</taxon>
        <taxon>Pseudomonadati</taxon>
        <taxon>Pseudomonadota</taxon>
        <taxon>Betaproteobacteria</taxon>
        <taxon>Burkholderiales</taxon>
        <taxon>Sphaerotilaceae</taxon>
        <taxon>Sphaerotilus</taxon>
    </lineage>
</organism>
<dbReference type="InterPro" id="IPR014710">
    <property type="entry name" value="RmlC-like_jellyroll"/>
</dbReference>
<dbReference type="RefSeq" id="WP_257645038.1">
    <property type="nucleotide sequence ID" value="NZ_JACCPZ010000064.1"/>
</dbReference>
<comment type="caution">
    <text evidence="5">The sequence shown here is derived from an EMBL/GenBank/DDBJ whole genome shotgun (WGS) entry which is preliminary data.</text>
</comment>
<sequence length="326" mass="35429">MMRKNLGDSGPIRCADVFDFPPRIPGAPPPAEMLDGLRAALAAANAGTLVVHRPQRLSEPLPRGEGHFHLAPELFLQLAGWTEFRFPQGHCRVTPGQALLVPPQLRHDERVGPGEAGEPFCNLVLYAEAPSLTCHLAHEPSPGRPGIRHLEACEHAQVGRIHDWLFDASRSPEAPPDASTPAWGEVQARALVAAALAGVLHLLQTDSQPGREPTLVARLRVLIQNQLGDHTLSVRRLAEQSGCTADYLSHLFREVTGETLIGCINRLRMERAARLLRETTLAGKEVAWACGFAAPSYFIRTFRAHHGVTPRAWRAGTTEGAVPSAP</sequence>
<evidence type="ECO:0000313" key="5">
    <source>
        <dbReference type="EMBL" id="NYG31483.1"/>
    </source>
</evidence>
<dbReference type="GO" id="GO:0003700">
    <property type="term" value="F:DNA-binding transcription factor activity"/>
    <property type="evidence" value="ECO:0007669"/>
    <property type="project" value="InterPro"/>
</dbReference>
<dbReference type="PROSITE" id="PS01124">
    <property type="entry name" value="HTH_ARAC_FAMILY_2"/>
    <property type="match status" value="1"/>
</dbReference>
<dbReference type="EMBL" id="JACCFH010000001">
    <property type="protein sequence ID" value="NYG31483.1"/>
    <property type="molecule type" value="Genomic_DNA"/>
</dbReference>
<name>A0A7Y9U421_9BURK</name>
<dbReference type="SUPFAM" id="SSF46689">
    <property type="entry name" value="Homeodomain-like"/>
    <property type="match status" value="1"/>
</dbReference>
<feature type="domain" description="HTH araC/xylS-type" evidence="4">
    <location>
        <begin position="217"/>
        <end position="316"/>
    </location>
</feature>
<evidence type="ECO:0000313" key="6">
    <source>
        <dbReference type="Proteomes" id="UP000518288"/>
    </source>
</evidence>
<dbReference type="AlphaFoldDB" id="A0A7Y9U421"/>
<dbReference type="Proteomes" id="UP000518288">
    <property type="component" value="Unassembled WGS sequence"/>
</dbReference>
<evidence type="ECO:0000256" key="3">
    <source>
        <dbReference type="ARBA" id="ARBA00023163"/>
    </source>
</evidence>
<dbReference type="GO" id="GO:0043565">
    <property type="term" value="F:sequence-specific DNA binding"/>
    <property type="evidence" value="ECO:0007669"/>
    <property type="project" value="InterPro"/>
</dbReference>
<dbReference type="InterPro" id="IPR018060">
    <property type="entry name" value="HTH_AraC"/>
</dbReference>
<dbReference type="InterPro" id="IPR050204">
    <property type="entry name" value="AraC_XylS_family_regulators"/>
</dbReference>
<dbReference type="PANTHER" id="PTHR46796">
    <property type="entry name" value="HTH-TYPE TRANSCRIPTIONAL ACTIVATOR RHAS-RELATED"/>
    <property type="match status" value="1"/>
</dbReference>
<proteinExistence type="predicted"/>
<keyword evidence="1" id="KW-0805">Transcription regulation</keyword>
<dbReference type="Gene3D" id="2.60.120.10">
    <property type="entry name" value="Jelly Rolls"/>
    <property type="match status" value="1"/>
</dbReference>
<keyword evidence="2 5" id="KW-0238">DNA-binding</keyword>
<reference evidence="5 6" key="1">
    <citation type="submission" date="2020-07" db="EMBL/GenBank/DDBJ databases">
        <title>Genomic Encyclopedia of Archaeal and Bacterial Type Strains, Phase II (KMG-II): from individual species to whole genera.</title>
        <authorList>
            <person name="Goeker M."/>
        </authorList>
    </citation>
    <scope>NUCLEOTIDE SEQUENCE [LARGE SCALE GENOMIC DNA]</scope>
    <source>
        <strain evidence="5 6">DSM 21226</strain>
    </source>
</reference>
<keyword evidence="3" id="KW-0804">Transcription</keyword>
<dbReference type="InterPro" id="IPR009057">
    <property type="entry name" value="Homeodomain-like_sf"/>
</dbReference>
<dbReference type="Pfam" id="PF12833">
    <property type="entry name" value="HTH_18"/>
    <property type="match status" value="1"/>
</dbReference>
<keyword evidence="6" id="KW-1185">Reference proteome</keyword>
<evidence type="ECO:0000256" key="1">
    <source>
        <dbReference type="ARBA" id="ARBA00023015"/>
    </source>
</evidence>
<evidence type="ECO:0000256" key="2">
    <source>
        <dbReference type="ARBA" id="ARBA00023125"/>
    </source>
</evidence>